<dbReference type="NCBIfam" id="TIGR01730">
    <property type="entry name" value="RND_mfp"/>
    <property type="match status" value="1"/>
</dbReference>
<evidence type="ECO:0000256" key="1">
    <source>
        <dbReference type="ARBA" id="ARBA00009477"/>
    </source>
</evidence>
<reference evidence="6 7" key="1">
    <citation type="journal article" date="2020" name="Cell Host Microbe">
        <title>Functional and Genomic Variation between Human-Derived Isolates of Lachnospiraceae Reveals Inter- and Intra-Species Diversity.</title>
        <authorList>
            <person name="Sorbara M.T."/>
            <person name="Littmann E.R."/>
            <person name="Fontana E."/>
            <person name="Moody T.U."/>
            <person name="Kohout C.E."/>
            <person name="Gjonbalaj M."/>
            <person name="Eaton V."/>
            <person name="Seok R."/>
            <person name="Leiner I.M."/>
            <person name="Pamer E.G."/>
        </authorList>
    </citation>
    <scope>NUCLEOTIDE SEQUENCE [LARGE SCALE GENOMIC DNA]</scope>
    <source>
        <strain evidence="6 7">MSK.1.17</strain>
    </source>
</reference>
<dbReference type="PANTHER" id="PTHR30469">
    <property type="entry name" value="MULTIDRUG RESISTANCE PROTEIN MDTA"/>
    <property type="match status" value="1"/>
</dbReference>
<dbReference type="EMBL" id="JAAITT010000013">
    <property type="protein sequence ID" value="NSJ49257.1"/>
    <property type="molecule type" value="Genomic_DNA"/>
</dbReference>
<dbReference type="Gene3D" id="1.10.287.470">
    <property type="entry name" value="Helix hairpin bin"/>
    <property type="match status" value="1"/>
</dbReference>
<dbReference type="Gene3D" id="2.40.30.170">
    <property type="match status" value="1"/>
</dbReference>
<dbReference type="PANTHER" id="PTHR30469:SF15">
    <property type="entry name" value="HLYD FAMILY OF SECRETION PROTEINS"/>
    <property type="match status" value="1"/>
</dbReference>
<protein>
    <submittedName>
        <fullName evidence="5">Efflux RND transporter periplasmic adaptor subunit</fullName>
    </submittedName>
</protein>
<proteinExistence type="inferred from homology"/>
<evidence type="ECO:0000256" key="3">
    <source>
        <dbReference type="SAM" id="Phobius"/>
    </source>
</evidence>
<sequence length="375" mass="40040">MKKAKTRIIWGIIIVIIAVILIARIVKKEEPVAPTPDPVVTAQTPFMGDIELTTDLVGTIEPADIVYIYPKAGGDVTAVNVKAGDTIAAGQVLVEIDTKQVASAKNAMDTAKVAWDDAVSTLNRMAPLHASGFVSDKEFEGYQTAAEAKRLQYEAAKIGYDNQMEFSHVTSPISGRVEQLNVEVHDSVGTSGQLCVIAGDGGNNVTFYVTEKVKNNLSTGTPVTITKEGTQYGGSVIEVNNMAEASIGLFKVKASVEDNETMAPGTSVEIKVPSATEKNVMLIPTHCVYYKAGDAYVYTYDQSQAVIHEVPVEVGIFDKDNIVVTSGLTLDDMVLTTWTSELKEGTKVTLDTGAVSEDSQTGEPESPAADQSEAQ</sequence>
<feature type="transmembrane region" description="Helical" evidence="3">
    <location>
        <begin position="7"/>
        <end position="26"/>
    </location>
</feature>
<evidence type="ECO:0000313" key="6">
    <source>
        <dbReference type="EMBL" id="NSJ49257.1"/>
    </source>
</evidence>
<keyword evidence="3" id="KW-0472">Membrane</keyword>
<evidence type="ECO:0000259" key="4">
    <source>
        <dbReference type="Pfam" id="PF25917"/>
    </source>
</evidence>
<dbReference type="Gene3D" id="2.40.420.20">
    <property type="match status" value="1"/>
</dbReference>
<keyword evidence="3" id="KW-1133">Transmembrane helix</keyword>
<accession>A0AAW5C0U2</accession>
<reference evidence="6" key="2">
    <citation type="submission" date="2020-02" db="EMBL/GenBank/DDBJ databases">
        <authorList>
            <person name="Littmann E."/>
            <person name="Sorbara M."/>
        </authorList>
    </citation>
    <scope>NUCLEOTIDE SEQUENCE</scope>
    <source>
        <strain evidence="6">MSK.1.17</strain>
    </source>
</reference>
<dbReference type="Proteomes" id="UP000669239">
    <property type="component" value="Unassembled WGS sequence"/>
</dbReference>
<dbReference type="InterPro" id="IPR006143">
    <property type="entry name" value="RND_pump_MFP"/>
</dbReference>
<dbReference type="InterPro" id="IPR058625">
    <property type="entry name" value="MdtA-like_BSH"/>
</dbReference>
<dbReference type="SUPFAM" id="SSF111369">
    <property type="entry name" value="HlyD-like secretion proteins"/>
    <property type="match status" value="1"/>
</dbReference>
<organism evidence="5 8">
    <name type="scientific">Enterocloster aldenensis</name>
    <dbReference type="NCBI Taxonomy" id="358742"/>
    <lineage>
        <taxon>Bacteria</taxon>
        <taxon>Bacillati</taxon>
        <taxon>Bacillota</taxon>
        <taxon>Clostridia</taxon>
        <taxon>Lachnospirales</taxon>
        <taxon>Lachnospiraceae</taxon>
        <taxon>Enterocloster</taxon>
    </lineage>
</organism>
<reference evidence="5" key="3">
    <citation type="submission" date="2022-01" db="EMBL/GenBank/DDBJ databases">
        <title>Collection of gut derived symbiotic bacterial strains cultured from healthy donors.</title>
        <authorList>
            <person name="Lin H."/>
            <person name="Kohout C."/>
            <person name="Waligurski E."/>
            <person name="Pamer E.G."/>
        </authorList>
    </citation>
    <scope>NUCLEOTIDE SEQUENCE</scope>
    <source>
        <strain evidence="5">DFI.6.55</strain>
    </source>
</reference>
<dbReference type="EMBL" id="JAKNGE010000017">
    <property type="protein sequence ID" value="MCG4746694.1"/>
    <property type="molecule type" value="Genomic_DNA"/>
</dbReference>
<evidence type="ECO:0000256" key="2">
    <source>
        <dbReference type="SAM" id="MobiDB-lite"/>
    </source>
</evidence>
<feature type="domain" description="Multidrug resistance protein MdtA-like barrel-sandwich hybrid" evidence="4">
    <location>
        <begin position="65"/>
        <end position="192"/>
    </location>
</feature>
<dbReference type="GO" id="GO:0015562">
    <property type="term" value="F:efflux transmembrane transporter activity"/>
    <property type="evidence" value="ECO:0007669"/>
    <property type="project" value="TreeGrafter"/>
</dbReference>
<dbReference type="Gene3D" id="2.40.50.100">
    <property type="match status" value="1"/>
</dbReference>
<evidence type="ECO:0000313" key="7">
    <source>
        <dbReference type="Proteomes" id="UP000669239"/>
    </source>
</evidence>
<keyword evidence="3" id="KW-0812">Transmembrane</keyword>
<dbReference type="RefSeq" id="WP_117560525.1">
    <property type="nucleotide sequence ID" value="NZ_JAAITT010000013.1"/>
</dbReference>
<comment type="caution">
    <text evidence="5">The sequence shown here is derived from an EMBL/GenBank/DDBJ whole genome shotgun (WGS) entry which is preliminary data.</text>
</comment>
<dbReference type="Pfam" id="PF25917">
    <property type="entry name" value="BSH_RND"/>
    <property type="match status" value="1"/>
</dbReference>
<evidence type="ECO:0000313" key="8">
    <source>
        <dbReference type="Proteomes" id="UP001299608"/>
    </source>
</evidence>
<dbReference type="Proteomes" id="UP001299608">
    <property type="component" value="Unassembled WGS sequence"/>
</dbReference>
<gene>
    <name evidence="6" type="ORF">G5B36_11150</name>
    <name evidence="5" type="ORF">L0N08_14825</name>
</gene>
<dbReference type="GO" id="GO:1990281">
    <property type="term" value="C:efflux pump complex"/>
    <property type="evidence" value="ECO:0007669"/>
    <property type="project" value="TreeGrafter"/>
</dbReference>
<comment type="similarity">
    <text evidence="1">Belongs to the membrane fusion protein (MFP) (TC 8.A.1) family.</text>
</comment>
<name>A0AAW5C0U2_9FIRM</name>
<dbReference type="AlphaFoldDB" id="A0AAW5C0U2"/>
<evidence type="ECO:0000313" key="5">
    <source>
        <dbReference type="EMBL" id="MCG4746694.1"/>
    </source>
</evidence>
<feature type="region of interest" description="Disordered" evidence="2">
    <location>
        <begin position="346"/>
        <end position="375"/>
    </location>
</feature>
<keyword evidence="7" id="KW-1185">Reference proteome</keyword>